<dbReference type="Gene3D" id="3.40.640.10">
    <property type="entry name" value="Type I PLP-dependent aspartate aminotransferase-like (Major domain)"/>
    <property type="match status" value="1"/>
</dbReference>
<protein>
    <submittedName>
        <fullName evidence="5">Aminotransferase class V-fold PLP-dependent enzyme</fullName>
        <ecNumber evidence="5">4.4.1.11</ecNumber>
    </submittedName>
</protein>
<evidence type="ECO:0000313" key="5">
    <source>
        <dbReference type="EMBL" id="AMG39791.1"/>
    </source>
</evidence>
<keyword evidence="5" id="KW-0032">Aminotransferase</keyword>
<dbReference type="FunFam" id="3.90.1150.10:FF:000033">
    <property type="entry name" value="Cystathionine gamma-synthase"/>
    <property type="match status" value="1"/>
</dbReference>
<accession>A0A0X8P4M9</accession>
<keyword evidence="2 3" id="KW-0663">Pyridoxal phosphate</keyword>
<name>A0A0X8P4M9_ALCXX</name>
<dbReference type="InterPro" id="IPR015421">
    <property type="entry name" value="PyrdxlP-dep_Trfase_major"/>
</dbReference>
<feature type="modified residue" description="N6-(pyridoxal phosphate)lysine" evidence="3">
    <location>
        <position position="210"/>
    </location>
</feature>
<keyword evidence="5" id="KW-0456">Lyase</keyword>
<dbReference type="EC" id="4.4.1.11" evidence="5"/>
<evidence type="ECO:0000256" key="4">
    <source>
        <dbReference type="RuleBase" id="RU362118"/>
    </source>
</evidence>
<dbReference type="GO" id="GO:0008483">
    <property type="term" value="F:transaminase activity"/>
    <property type="evidence" value="ECO:0007669"/>
    <property type="project" value="UniProtKB-KW"/>
</dbReference>
<dbReference type="FunFam" id="3.40.640.10:FF:000046">
    <property type="entry name" value="Cystathionine gamma-lyase"/>
    <property type="match status" value="1"/>
</dbReference>
<dbReference type="Pfam" id="PF01053">
    <property type="entry name" value="Cys_Met_Meta_PP"/>
    <property type="match status" value="1"/>
</dbReference>
<dbReference type="PIRSF" id="PIRSF001434">
    <property type="entry name" value="CGS"/>
    <property type="match status" value="1"/>
</dbReference>
<comment type="cofactor">
    <cofactor evidence="1 4">
        <name>pyridoxal 5'-phosphate</name>
        <dbReference type="ChEBI" id="CHEBI:597326"/>
    </cofactor>
</comment>
<dbReference type="InterPro" id="IPR015424">
    <property type="entry name" value="PyrdxlP-dep_Trfase"/>
</dbReference>
<dbReference type="Gene3D" id="3.90.1150.10">
    <property type="entry name" value="Aspartate Aminotransferase, domain 1"/>
    <property type="match status" value="1"/>
</dbReference>
<dbReference type="InterPro" id="IPR015422">
    <property type="entry name" value="PyrdxlP-dep_Trfase_small"/>
</dbReference>
<dbReference type="RefSeq" id="WP_006396160.1">
    <property type="nucleotide sequence ID" value="NZ_CP014060.2"/>
</dbReference>
<dbReference type="InterPro" id="IPR054542">
    <property type="entry name" value="Cys_met_metab_PP"/>
</dbReference>
<dbReference type="GO" id="GO:0019346">
    <property type="term" value="P:transsulfuration"/>
    <property type="evidence" value="ECO:0007669"/>
    <property type="project" value="InterPro"/>
</dbReference>
<keyword evidence="5" id="KW-0808">Transferase</keyword>
<evidence type="ECO:0000313" key="6">
    <source>
        <dbReference type="Proteomes" id="UP000060602"/>
    </source>
</evidence>
<dbReference type="GO" id="GO:0009086">
    <property type="term" value="P:methionine biosynthetic process"/>
    <property type="evidence" value="ECO:0007669"/>
    <property type="project" value="UniProtKB-ARBA"/>
</dbReference>
<dbReference type="AlphaFoldDB" id="A0A0X8P4M9"/>
<dbReference type="EMBL" id="CP014060">
    <property type="protein sequence ID" value="AMG39791.1"/>
    <property type="molecule type" value="Genomic_DNA"/>
</dbReference>
<reference evidence="6" key="1">
    <citation type="submission" date="2015-12" db="EMBL/GenBank/DDBJ databases">
        <title>FDA dAtabase for Regulatory Grade micrObial Sequences (FDA-ARGOS): Supporting development and validation of Infectious Disease Dx tests.</title>
        <authorList>
            <person name="Case J."/>
            <person name="Tallon L."/>
            <person name="Sadzewicz L."/>
            <person name="Sengamalay N."/>
            <person name="Ott S."/>
            <person name="Godinez A."/>
            <person name="Nagaraj S."/>
            <person name="Nadendla S."/>
            <person name="Sichtig H."/>
        </authorList>
    </citation>
    <scope>NUCLEOTIDE SEQUENCE [LARGE SCALE GENOMIC DNA]</scope>
    <source>
        <strain evidence="6">FDAARGOS_147</strain>
    </source>
</reference>
<dbReference type="CDD" id="cd00614">
    <property type="entry name" value="CGS_like"/>
    <property type="match status" value="1"/>
</dbReference>
<dbReference type="PANTHER" id="PTHR11808">
    <property type="entry name" value="TRANS-SULFURATION ENZYME FAMILY MEMBER"/>
    <property type="match status" value="1"/>
</dbReference>
<dbReference type="GO" id="GO:0005737">
    <property type="term" value="C:cytoplasm"/>
    <property type="evidence" value="ECO:0007669"/>
    <property type="project" value="TreeGrafter"/>
</dbReference>
<comment type="similarity">
    <text evidence="4">Belongs to the trans-sulfuration enzymes family.</text>
</comment>
<dbReference type="PROSITE" id="PS00868">
    <property type="entry name" value="CYS_MET_METAB_PP"/>
    <property type="match status" value="1"/>
</dbReference>
<proteinExistence type="inferred from homology"/>
<evidence type="ECO:0000256" key="3">
    <source>
        <dbReference type="PIRSR" id="PIRSR001434-2"/>
    </source>
</evidence>
<gene>
    <name evidence="5" type="ORF">AL504_29610</name>
</gene>
<dbReference type="PANTHER" id="PTHR11808:SF80">
    <property type="entry name" value="CYSTATHIONINE GAMMA-LYASE"/>
    <property type="match status" value="1"/>
</dbReference>
<dbReference type="InterPro" id="IPR000277">
    <property type="entry name" value="Cys/Met-Metab_PyrdxlP-dep_enz"/>
</dbReference>
<dbReference type="GO" id="GO:0030170">
    <property type="term" value="F:pyridoxal phosphate binding"/>
    <property type="evidence" value="ECO:0007669"/>
    <property type="project" value="InterPro"/>
</dbReference>
<dbReference type="Proteomes" id="UP000060602">
    <property type="component" value="Chromosome"/>
</dbReference>
<evidence type="ECO:0000256" key="1">
    <source>
        <dbReference type="ARBA" id="ARBA00001933"/>
    </source>
</evidence>
<sequence length="398" mass="42289">MSDSQHHGFATRAIHLGYDPLDEQGALSPPLYLTSTYTQDSIEAFDRIRLGEQSGYVYGRTRNPTQALLEERLASLEGAEAGVVTASGMAAISATLLSLLQSGDEIVVDQIVYGTAFTLFAQGLPRLGINAVFADFTRPETVAAAIGPKTRAVYFETPANPNLRLVDIAAISAIARGKGLLTIVDNTFATPVLQRPLQHGADIVLHSATKYLGGHGDLLAGAVVGRKQHIDAIRLQGLRYFTGATLSPFTAFLVLRGLKTLELRVERHSESALKVAKFLREHAAVADVFYPGLAGTAGAEIAQRQQAAGGGLVAFELKGGLAAGRRLLNSLKLARIAVSLGDPETLIQHPATMTHASYTAEDREKYGLSEGLLRLSVGLETAADILADLKQGLDQAGN</sequence>
<evidence type="ECO:0000256" key="2">
    <source>
        <dbReference type="ARBA" id="ARBA00022898"/>
    </source>
</evidence>
<organism evidence="5 6">
    <name type="scientific">Alcaligenes xylosoxydans xylosoxydans</name>
    <name type="common">Achromobacter xylosoxidans</name>
    <dbReference type="NCBI Taxonomy" id="85698"/>
    <lineage>
        <taxon>Bacteria</taxon>
        <taxon>Pseudomonadati</taxon>
        <taxon>Pseudomonadota</taxon>
        <taxon>Betaproteobacteria</taxon>
        <taxon>Burkholderiales</taxon>
        <taxon>Alcaligenaceae</taxon>
        <taxon>Achromobacter</taxon>
    </lineage>
</organism>
<dbReference type="GO" id="GO:0018826">
    <property type="term" value="F:methionine gamma-lyase activity"/>
    <property type="evidence" value="ECO:0007669"/>
    <property type="project" value="UniProtKB-EC"/>
</dbReference>
<dbReference type="SUPFAM" id="SSF53383">
    <property type="entry name" value="PLP-dependent transferases"/>
    <property type="match status" value="1"/>
</dbReference>